<evidence type="ECO:0000256" key="2">
    <source>
        <dbReference type="SAM" id="MobiDB-lite"/>
    </source>
</evidence>
<accession>A0A918E1N4</accession>
<dbReference type="EMBL" id="BMMS01000030">
    <property type="protein sequence ID" value="GGO96720.1"/>
    <property type="molecule type" value="Genomic_DNA"/>
</dbReference>
<dbReference type="AlphaFoldDB" id="A0A918E1N4"/>
<keyword evidence="4" id="KW-1185">Reference proteome</keyword>
<dbReference type="Gene3D" id="3.40.50.2000">
    <property type="entry name" value="Glycogen Phosphorylase B"/>
    <property type="match status" value="2"/>
</dbReference>
<feature type="compositionally biased region" description="Polar residues" evidence="2">
    <location>
        <begin position="452"/>
        <end position="463"/>
    </location>
</feature>
<evidence type="ECO:0000256" key="1">
    <source>
        <dbReference type="ARBA" id="ARBA00021292"/>
    </source>
</evidence>
<name>A0A918E1N4_9ACTN</name>
<proteinExistence type="predicted"/>
<reference evidence="3" key="1">
    <citation type="journal article" date="2014" name="Int. J. Syst. Evol. Microbiol.">
        <title>Complete genome sequence of Corynebacterium casei LMG S-19264T (=DSM 44701T), isolated from a smear-ripened cheese.</title>
        <authorList>
            <consortium name="US DOE Joint Genome Institute (JGI-PGF)"/>
            <person name="Walter F."/>
            <person name="Albersmeier A."/>
            <person name="Kalinowski J."/>
            <person name="Ruckert C."/>
        </authorList>
    </citation>
    <scope>NUCLEOTIDE SEQUENCE</scope>
    <source>
        <strain evidence="3">CGMCC 4.7201</strain>
    </source>
</reference>
<dbReference type="Pfam" id="PF20706">
    <property type="entry name" value="GT4-conflict"/>
    <property type="match status" value="1"/>
</dbReference>
<dbReference type="PANTHER" id="PTHR12526">
    <property type="entry name" value="GLYCOSYLTRANSFERASE"/>
    <property type="match status" value="1"/>
</dbReference>
<organism evidence="3 4">
    <name type="scientific">Wenjunlia tyrosinilytica</name>
    <dbReference type="NCBI Taxonomy" id="1544741"/>
    <lineage>
        <taxon>Bacteria</taxon>
        <taxon>Bacillati</taxon>
        <taxon>Actinomycetota</taxon>
        <taxon>Actinomycetes</taxon>
        <taxon>Kitasatosporales</taxon>
        <taxon>Streptomycetaceae</taxon>
        <taxon>Wenjunlia</taxon>
    </lineage>
</organism>
<dbReference type="RefSeq" id="WP_189134688.1">
    <property type="nucleotide sequence ID" value="NZ_BMMS01000030.1"/>
</dbReference>
<dbReference type="CDD" id="cd03801">
    <property type="entry name" value="GT4_PimA-like"/>
    <property type="match status" value="1"/>
</dbReference>
<feature type="compositionally biased region" description="Polar residues" evidence="2">
    <location>
        <begin position="434"/>
        <end position="445"/>
    </location>
</feature>
<comment type="caution">
    <text evidence="3">The sequence shown here is derived from an EMBL/GenBank/DDBJ whole genome shotgun (WGS) entry which is preliminary data.</text>
</comment>
<dbReference type="Proteomes" id="UP000641932">
    <property type="component" value="Unassembled WGS sequence"/>
</dbReference>
<protein>
    <recommendedName>
        <fullName evidence="1">D-inositol 3-phosphate glycosyltransferase</fullName>
    </recommendedName>
</protein>
<sequence>MAPTRILVVSNESGMGLGGVPVFNQLLTEGLAANPNHKVDLLYVTDSPQSHGDANVHTVPPVEGENKIQTILNASKQDPQEFGLPARGNDQYDIVIGHSRFSGPAASAMQAAWYPDAVHMNFLHTSPEKLEQAKITDPKDSAMVQMRTEAGLAKVEIEKRILSEAPVGVGVGGALTEDIRRIQRMTAQAKSWHDLMPGGETVQTFIPPSPKEQLNVLLMGRMDDHMKGGGDALAAVKHLNDGGRNVHLTIRGANPDKLNETQAEADKLAGGAGRVTVRPFTKDKQDLVNDMHANHVVIMPSKTEGFGLVATEAAAHCIPILVNRDSGAAKFLQDPDRGAAHLGRDSVVMTPEDASQRHIAWADAIGKVADNWADRKVGAYELHNVLKNYTWENAGTALVEAGMAAKDGNVRGSKQLQSGQVKFIADAASLTAPNLTTGQSVNNQPPAAPVQGSPQSTAKPSVL</sequence>
<reference evidence="3" key="2">
    <citation type="submission" date="2020-09" db="EMBL/GenBank/DDBJ databases">
        <authorList>
            <person name="Sun Q."/>
            <person name="Zhou Y."/>
        </authorList>
    </citation>
    <scope>NUCLEOTIDE SEQUENCE</scope>
    <source>
        <strain evidence="3">CGMCC 4.7201</strain>
    </source>
</reference>
<evidence type="ECO:0000313" key="4">
    <source>
        <dbReference type="Proteomes" id="UP000641932"/>
    </source>
</evidence>
<evidence type="ECO:0000313" key="3">
    <source>
        <dbReference type="EMBL" id="GGO96720.1"/>
    </source>
</evidence>
<dbReference type="SUPFAM" id="SSF53756">
    <property type="entry name" value="UDP-Glycosyltransferase/glycogen phosphorylase"/>
    <property type="match status" value="1"/>
</dbReference>
<feature type="region of interest" description="Disordered" evidence="2">
    <location>
        <begin position="434"/>
        <end position="463"/>
    </location>
</feature>
<gene>
    <name evidence="3" type="ORF">GCM10012280_56870</name>
</gene>